<dbReference type="EMBL" id="JACLYZ010000007">
    <property type="protein sequence ID" value="MBM6734536.1"/>
    <property type="molecule type" value="Genomic_DNA"/>
</dbReference>
<name>A0ABS2DYS6_9BACT</name>
<feature type="chain" id="PRO_5045912965" description="DUF4382 domain-containing protein" evidence="1">
    <location>
        <begin position="27"/>
        <end position="577"/>
    </location>
</feature>
<comment type="caution">
    <text evidence="2">The sequence shown here is derived from an EMBL/GenBank/DDBJ whole genome shotgun (WGS) entry which is preliminary data.</text>
</comment>
<evidence type="ECO:0000256" key="1">
    <source>
        <dbReference type="SAM" id="SignalP"/>
    </source>
</evidence>
<dbReference type="Proteomes" id="UP000766986">
    <property type="component" value="Unassembled WGS sequence"/>
</dbReference>
<accession>A0ABS2DYS6</accession>
<dbReference type="RefSeq" id="WP_205094942.1">
    <property type="nucleotide sequence ID" value="NZ_JACLYZ010000007.1"/>
</dbReference>
<evidence type="ECO:0000313" key="3">
    <source>
        <dbReference type="Proteomes" id="UP000766986"/>
    </source>
</evidence>
<sequence>MKRRTNKGQVMLLATLLLGTATSCFDDSYDLKKDIDMTINVGGENLSFPVGNTEKVTLDKIIEIEEGDDLQTDNTGAYHLLKSGEIDDVTTDVKPVTVQATNTEIDPIEVANKSDFDAAGSLEITTNRSQKKNIETQAENVDEAVKEIYELTPDRTPIDINLTKGGEIDLAQLNAKVTITFSPVLKVEEADENNQVTFNITDEDLKDGVYTYTVHLTRIAFGDGQKGNGFVIGTDRRVDINEEVKVDVDANIKVNEVLANSSLTLTPTIHIGEMEVTEVTGIIEPTLDESTSTVELTNLPDFLENDDTKLDIANPIFTFHATNPLNTAVEIIGILSGNKNGQPINGSEVKIGGEDTDPIILQPGDNTITLSRLGNGGPEGAVNIQVSDINNLIQTIPDVVNVTIQPAVSCTDYFSVELNKTYTVDCSYDIDIPLAFGSNLNIVYEETIDDLGSDLEDVDFSKAILSASIDNTIPLALELPDENVEILDEYGQKIEGIKVTVEGGIKAGNGTEEAVNSQLNIQLETTEKGTLNKLDAIKLKIVAASGETTGVQLYETQWLQLKDIKLKVPKGVTIDLN</sequence>
<gene>
    <name evidence="2" type="ORF">H7U35_04735</name>
</gene>
<evidence type="ECO:0008006" key="4">
    <source>
        <dbReference type="Google" id="ProtNLM"/>
    </source>
</evidence>
<protein>
    <recommendedName>
        <fullName evidence="4">DUF4382 domain-containing protein</fullName>
    </recommendedName>
</protein>
<dbReference type="PROSITE" id="PS51257">
    <property type="entry name" value="PROKAR_LIPOPROTEIN"/>
    <property type="match status" value="1"/>
</dbReference>
<feature type="signal peptide" evidence="1">
    <location>
        <begin position="1"/>
        <end position="26"/>
    </location>
</feature>
<keyword evidence="1" id="KW-0732">Signal</keyword>
<evidence type="ECO:0000313" key="2">
    <source>
        <dbReference type="EMBL" id="MBM6734536.1"/>
    </source>
</evidence>
<keyword evidence="3" id="KW-1185">Reference proteome</keyword>
<organism evidence="2 3">
    <name type="scientific">Mediterranea massiliensis</name>
    <dbReference type="NCBI Taxonomy" id="1841865"/>
    <lineage>
        <taxon>Bacteria</taxon>
        <taxon>Pseudomonadati</taxon>
        <taxon>Bacteroidota</taxon>
        <taxon>Bacteroidia</taxon>
        <taxon>Bacteroidales</taxon>
        <taxon>Bacteroidaceae</taxon>
        <taxon>Mediterranea</taxon>
    </lineage>
</organism>
<reference evidence="2 3" key="1">
    <citation type="journal article" date="2021" name="Sci. Rep.">
        <title>The distribution of antibiotic resistance genes in chicken gut microbiota commensals.</title>
        <authorList>
            <person name="Juricova H."/>
            <person name="Matiasovicova J."/>
            <person name="Kubasova T."/>
            <person name="Cejkova D."/>
            <person name="Rychlik I."/>
        </authorList>
    </citation>
    <scope>NUCLEOTIDE SEQUENCE [LARGE SCALE GENOMIC DNA]</scope>
    <source>
        <strain evidence="2 3">An772</strain>
    </source>
</reference>
<proteinExistence type="predicted"/>